<organism evidence="2 3">
    <name type="scientific">Ilex paraguariensis</name>
    <name type="common">yerba mate</name>
    <dbReference type="NCBI Taxonomy" id="185542"/>
    <lineage>
        <taxon>Eukaryota</taxon>
        <taxon>Viridiplantae</taxon>
        <taxon>Streptophyta</taxon>
        <taxon>Embryophyta</taxon>
        <taxon>Tracheophyta</taxon>
        <taxon>Spermatophyta</taxon>
        <taxon>Magnoliopsida</taxon>
        <taxon>eudicotyledons</taxon>
        <taxon>Gunneridae</taxon>
        <taxon>Pentapetalae</taxon>
        <taxon>asterids</taxon>
        <taxon>campanulids</taxon>
        <taxon>Aquifoliales</taxon>
        <taxon>Aquifoliaceae</taxon>
        <taxon>Ilex</taxon>
    </lineage>
</organism>
<feature type="transmembrane region" description="Helical" evidence="1">
    <location>
        <begin position="18"/>
        <end position="36"/>
    </location>
</feature>
<gene>
    <name evidence="2" type="ORF">ILEXP_LOCUS7538</name>
</gene>
<keyword evidence="1" id="KW-1133">Transmembrane helix</keyword>
<protein>
    <submittedName>
        <fullName evidence="2">Uncharacterized protein</fullName>
    </submittedName>
</protein>
<evidence type="ECO:0000313" key="2">
    <source>
        <dbReference type="EMBL" id="CAK9140108.1"/>
    </source>
</evidence>
<feature type="non-terminal residue" evidence="2">
    <location>
        <position position="1"/>
    </location>
</feature>
<evidence type="ECO:0000256" key="1">
    <source>
        <dbReference type="SAM" id="Phobius"/>
    </source>
</evidence>
<dbReference type="Proteomes" id="UP001642360">
    <property type="component" value="Unassembled WGS sequence"/>
</dbReference>
<proteinExistence type="predicted"/>
<keyword evidence="3" id="KW-1185">Reference proteome</keyword>
<name>A0ABC8R5Q2_9AQUA</name>
<feature type="transmembrane region" description="Helical" evidence="1">
    <location>
        <begin position="48"/>
        <end position="68"/>
    </location>
</feature>
<accession>A0ABC8R5Q2</accession>
<dbReference type="AlphaFoldDB" id="A0ABC8R5Q2"/>
<dbReference type="EMBL" id="CAUOFW020001014">
    <property type="protein sequence ID" value="CAK9140108.1"/>
    <property type="molecule type" value="Genomic_DNA"/>
</dbReference>
<keyword evidence="1" id="KW-0472">Membrane</keyword>
<comment type="caution">
    <text evidence="2">The sequence shown here is derived from an EMBL/GenBank/DDBJ whole genome shotgun (WGS) entry which is preliminary data.</text>
</comment>
<reference evidence="2 3" key="1">
    <citation type="submission" date="2024-02" db="EMBL/GenBank/DDBJ databases">
        <authorList>
            <person name="Vignale AGUSTIN F."/>
            <person name="Sosa J E."/>
            <person name="Modenutti C."/>
        </authorList>
    </citation>
    <scope>NUCLEOTIDE SEQUENCE [LARGE SCALE GENOMIC DNA]</scope>
</reference>
<evidence type="ECO:0000313" key="3">
    <source>
        <dbReference type="Proteomes" id="UP001642360"/>
    </source>
</evidence>
<feature type="transmembrane region" description="Helical" evidence="1">
    <location>
        <begin position="99"/>
        <end position="117"/>
    </location>
</feature>
<keyword evidence="1" id="KW-0812">Transmembrane</keyword>
<sequence length="154" mass="17714">ILLVSAGWFFPDVLDFEAAVSASYMLLLRLVVAMLMRRWASDDVVRHDVQYCCVFCTVVLYMVGLSSLLRFSSWVPWCWGRILLVSAGWFFPDVLDFEAAVSASYMLLLRLVVAMLMRRWASDDVVRHDVQYCCVFCTVVLYMVCRSRSLGIEL</sequence>